<dbReference type="Proteomes" id="UP000215127">
    <property type="component" value="Chromosome 3"/>
</dbReference>
<dbReference type="Pfam" id="PF07426">
    <property type="entry name" value="Dynactin_p22"/>
    <property type="match status" value="1"/>
</dbReference>
<dbReference type="AlphaFoldDB" id="A0A1X7RNS6"/>
<dbReference type="GO" id="GO:0061640">
    <property type="term" value="P:cytoskeleton-dependent cytokinesis"/>
    <property type="evidence" value="ECO:0007669"/>
    <property type="project" value="InterPro"/>
</dbReference>
<evidence type="ECO:0000313" key="2">
    <source>
        <dbReference type="Proteomes" id="UP000215127"/>
    </source>
</evidence>
<organism evidence="1 2">
    <name type="scientific">Zymoseptoria tritici (strain ST99CH_3D7)</name>
    <dbReference type="NCBI Taxonomy" id="1276538"/>
    <lineage>
        <taxon>Eukaryota</taxon>
        <taxon>Fungi</taxon>
        <taxon>Dikarya</taxon>
        <taxon>Ascomycota</taxon>
        <taxon>Pezizomycotina</taxon>
        <taxon>Dothideomycetes</taxon>
        <taxon>Dothideomycetidae</taxon>
        <taxon>Mycosphaerellales</taxon>
        <taxon>Mycosphaerellaceae</taxon>
        <taxon>Zymoseptoria</taxon>
    </lineage>
</organism>
<accession>A0A1X7RNS6</accession>
<evidence type="ECO:0000313" key="1">
    <source>
        <dbReference type="EMBL" id="SMQ48870.1"/>
    </source>
</evidence>
<keyword evidence="2" id="KW-1185">Reference proteome</keyword>
<sequence length="205" mass="23210">MAVTQDTAADTLALLEERLRHIAFLTEGESHEQDSNHTTTSAASRLRNLERQLKILASKSYAIADLLQLHKQHPELFHPSDPHEVPNTLSPAGLAQLVLAHEQLYRSTATQLATLSENSAIPDPAALSKLIALQPRIDRIEAKQYQQAQEVAELRLRSMRVVATWHEKGVLQMGEKWAEWESELRDCEILVRRNEAAKIREEEMV</sequence>
<dbReference type="InterPro" id="IPR009991">
    <property type="entry name" value="DCTN3"/>
</dbReference>
<gene>
    <name evidence="1" type="ORF">ZT3D7_G4020</name>
</gene>
<protein>
    <recommendedName>
        <fullName evidence="3">Nuclear distribution protein RO10</fullName>
    </recommendedName>
</protein>
<name>A0A1X7RNS6_ZYMT9</name>
<dbReference type="GO" id="GO:0005869">
    <property type="term" value="C:dynactin complex"/>
    <property type="evidence" value="ECO:0007669"/>
    <property type="project" value="InterPro"/>
</dbReference>
<evidence type="ECO:0008006" key="3">
    <source>
        <dbReference type="Google" id="ProtNLM"/>
    </source>
</evidence>
<dbReference type="EMBL" id="LT853694">
    <property type="protein sequence ID" value="SMQ48870.1"/>
    <property type="molecule type" value="Genomic_DNA"/>
</dbReference>
<proteinExistence type="predicted"/>
<reference evidence="1 2" key="1">
    <citation type="submission" date="2016-06" db="EMBL/GenBank/DDBJ databases">
        <authorList>
            <person name="Kjaerup R.B."/>
            <person name="Dalgaard T.S."/>
            <person name="Juul-Madsen H.R."/>
        </authorList>
    </citation>
    <scope>NUCLEOTIDE SEQUENCE [LARGE SCALE GENOMIC DNA]</scope>
</reference>